<name>A0A2S6CN46_9PEZI</name>
<comment type="caution">
    <text evidence="3">The sequence shown here is derived from an EMBL/GenBank/DDBJ whole genome shotgun (WGS) entry which is preliminary data.</text>
</comment>
<protein>
    <submittedName>
        <fullName evidence="3">Uncharacterized protein</fullName>
    </submittedName>
</protein>
<proteinExistence type="predicted"/>
<gene>
    <name evidence="3" type="ORF">CBER1_04181</name>
</gene>
<keyword evidence="2" id="KW-0472">Membrane</keyword>
<evidence type="ECO:0000256" key="2">
    <source>
        <dbReference type="SAM" id="Phobius"/>
    </source>
</evidence>
<sequence>MSNSSTTSYSATQAFAQARARIKDRLQRQSFLMMIYWGVASFIITLIEQVGSTFNKLSVSQLKGSEWTKAVIWTIWFLYIAILALVKRAKWHNDAKDSYRAWEVDYQKGTRVQVWPNEDYYPSGSSVLGAFIMAFPFWYSLPIMWRQLKMGTFEEDQPQMEPSGSPWLTNDGGNDHLWPIHDGGSDDQSNFLVRGHGAGSQYGPVGVAREES</sequence>
<keyword evidence="2" id="KW-0812">Transmembrane</keyword>
<feature type="transmembrane region" description="Helical" evidence="2">
    <location>
        <begin position="67"/>
        <end position="86"/>
    </location>
</feature>
<organism evidence="3 4">
    <name type="scientific">Cercospora berteroae</name>
    <dbReference type="NCBI Taxonomy" id="357750"/>
    <lineage>
        <taxon>Eukaryota</taxon>
        <taxon>Fungi</taxon>
        <taxon>Dikarya</taxon>
        <taxon>Ascomycota</taxon>
        <taxon>Pezizomycotina</taxon>
        <taxon>Dothideomycetes</taxon>
        <taxon>Dothideomycetidae</taxon>
        <taxon>Mycosphaerellales</taxon>
        <taxon>Mycosphaerellaceae</taxon>
        <taxon>Cercospora</taxon>
    </lineage>
</organism>
<evidence type="ECO:0000313" key="4">
    <source>
        <dbReference type="Proteomes" id="UP000237631"/>
    </source>
</evidence>
<keyword evidence="4" id="KW-1185">Reference proteome</keyword>
<evidence type="ECO:0000256" key="1">
    <source>
        <dbReference type="SAM" id="MobiDB-lite"/>
    </source>
</evidence>
<dbReference type="OrthoDB" id="3650255at2759"/>
<keyword evidence="2" id="KW-1133">Transmembrane helix</keyword>
<feature type="transmembrane region" description="Helical" evidence="2">
    <location>
        <begin position="31"/>
        <end position="47"/>
    </location>
</feature>
<dbReference type="Proteomes" id="UP000237631">
    <property type="component" value="Unassembled WGS sequence"/>
</dbReference>
<accession>A0A2S6CN46</accession>
<feature type="region of interest" description="Disordered" evidence="1">
    <location>
        <begin position="189"/>
        <end position="212"/>
    </location>
</feature>
<evidence type="ECO:0000313" key="3">
    <source>
        <dbReference type="EMBL" id="PPJ61165.1"/>
    </source>
</evidence>
<feature type="transmembrane region" description="Helical" evidence="2">
    <location>
        <begin position="120"/>
        <end position="139"/>
    </location>
</feature>
<dbReference type="AlphaFoldDB" id="A0A2S6CN46"/>
<dbReference type="EMBL" id="PNEN01000128">
    <property type="protein sequence ID" value="PPJ61165.1"/>
    <property type="molecule type" value="Genomic_DNA"/>
</dbReference>
<reference evidence="4" key="1">
    <citation type="journal article" date="2017" name="bioRxiv">
        <title>Conservation of a gene cluster reveals novel cercosporin biosynthetic mechanisms and extends production to the genus Colletotrichum.</title>
        <authorList>
            <person name="de Jonge R."/>
            <person name="Ebert M.K."/>
            <person name="Huitt-Roehl C.R."/>
            <person name="Pal P."/>
            <person name="Suttle J.C."/>
            <person name="Spanner R.E."/>
            <person name="Neubauer J.D."/>
            <person name="Jurick W.M.II."/>
            <person name="Stott K.A."/>
            <person name="Secor G.A."/>
            <person name="Thomma B.P.H.J."/>
            <person name="Van de Peer Y."/>
            <person name="Townsend C.A."/>
            <person name="Bolton M.D."/>
        </authorList>
    </citation>
    <scope>NUCLEOTIDE SEQUENCE [LARGE SCALE GENOMIC DNA]</scope>
    <source>
        <strain evidence="4">CBS538.71</strain>
    </source>
</reference>